<keyword evidence="2" id="KW-1185">Reference proteome</keyword>
<proteinExistence type="predicted"/>
<evidence type="ECO:0000313" key="1">
    <source>
        <dbReference type="EMBL" id="WOF15178.1"/>
    </source>
</evidence>
<sequence length="249" mass="29471">MYEHEFSFGRKKGYFDKYGLVILQCTSEAETIKKLNLIFAISLIKGFPVLSVRNTEIIHSKIYEDREVLGQPLGGLKWHISHTKRFTPTNFQGQRKKGISLEKMYEIIQDFEKALDNQNLSNSLLSLIESYTHLHNKEYSQSYLYSWLIVEQYIKNRFEEIINQKNMSTERKGKFKDPDRWSSDIKIEFLNLYGSISDEEYEKLSKCNKKRNKFVHNGLQINKELAESLYDLSFKILETELIKKEEKIN</sequence>
<dbReference type="EMBL" id="CP043875">
    <property type="protein sequence ID" value="WOF15178.1"/>
    <property type="molecule type" value="Genomic_DNA"/>
</dbReference>
<accession>A0AA97I235</accession>
<dbReference type="GeneID" id="85228513"/>
<dbReference type="Proteomes" id="UP001301797">
    <property type="component" value="Chromosome"/>
</dbReference>
<reference evidence="1 2" key="1">
    <citation type="submission" date="2019-09" db="EMBL/GenBank/DDBJ databases">
        <title>The complete genome of Methanoplanus sp. FWC-SCC4.</title>
        <authorList>
            <person name="Chen S.-C."/>
            <person name="Zhou Y.-Z."/>
            <person name="Lai M.-C."/>
        </authorList>
    </citation>
    <scope>NUCLEOTIDE SEQUENCE [LARGE SCALE GENOMIC DNA]</scope>
    <source>
        <strain evidence="1 2">FWC-SCC4</strain>
    </source>
</reference>
<dbReference type="AlphaFoldDB" id="A0AA97I235"/>
<dbReference type="RefSeq" id="WP_317136745.1">
    <property type="nucleotide sequence ID" value="NZ_CP043875.1"/>
</dbReference>
<name>A0AA97I235_9EURY</name>
<protein>
    <submittedName>
        <fullName evidence="1">Uncharacterized protein</fullName>
    </submittedName>
</protein>
<dbReference type="KEGG" id="mefw:F1737_00055"/>
<gene>
    <name evidence="1" type="ORF">F1737_00055</name>
</gene>
<evidence type="ECO:0000313" key="2">
    <source>
        <dbReference type="Proteomes" id="UP001301797"/>
    </source>
</evidence>
<organism evidence="1 2">
    <name type="scientific">Methanochimaera problematica</name>
    <dbReference type="NCBI Taxonomy" id="2609417"/>
    <lineage>
        <taxon>Archaea</taxon>
        <taxon>Methanobacteriati</taxon>
        <taxon>Methanobacteriota</taxon>
        <taxon>Stenosarchaea group</taxon>
        <taxon>Methanomicrobia</taxon>
        <taxon>Methanomicrobiales</taxon>
        <taxon>Methanomicrobiaceae</taxon>
        <taxon>Methanochimaera</taxon>
    </lineage>
</organism>